<evidence type="ECO:0008006" key="6">
    <source>
        <dbReference type="Google" id="ProtNLM"/>
    </source>
</evidence>
<keyword evidence="5" id="KW-1185">Reference proteome</keyword>
<dbReference type="Proteomes" id="UP000198704">
    <property type="component" value="Unassembled WGS sequence"/>
</dbReference>
<dbReference type="InterPro" id="IPR019595">
    <property type="entry name" value="DUF2470"/>
</dbReference>
<dbReference type="SUPFAM" id="SSF50475">
    <property type="entry name" value="FMN-binding split barrel"/>
    <property type="match status" value="1"/>
</dbReference>
<evidence type="ECO:0000259" key="2">
    <source>
        <dbReference type="Pfam" id="PF01243"/>
    </source>
</evidence>
<dbReference type="InterPro" id="IPR011576">
    <property type="entry name" value="Pyridox_Oxase_N"/>
</dbReference>
<feature type="domain" description="DUF2470" evidence="3">
    <location>
        <begin position="181"/>
        <end position="250"/>
    </location>
</feature>
<dbReference type="Gene3D" id="3.20.180.10">
    <property type="entry name" value="PNP-oxidase-like"/>
    <property type="match status" value="1"/>
</dbReference>
<evidence type="ECO:0000313" key="5">
    <source>
        <dbReference type="Proteomes" id="UP000198704"/>
    </source>
</evidence>
<dbReference type="AlphaFoldDB" id="A0A1G9WMW0"/>
<dbReference type="OrthoDB" id="9814594at2"/>
<dbReference type="Pfam" id="PF10615">
    <property type="entry name" value="DUF2470"/>
    <property type="match status" value="1"/>
</dbReference>
<feature type="region of interest" description="Disordered" evidence="1">
    <location>
        <begin position="1"/>
        <end position="20"/>
    </location>
</feature>
<dbReference type="PANTHER" id="PTHR13343:SF17">
    <property type="entry name" value="CELLULAR REPRESSOR OF E1A-STIMULATED GENES, ISOFORM A"/>
    <property type="match status" value="1"/>
</dbReference>
<accession>A0A1G9WMW0</accession>
<dbReference type="Gene3D" id="2.30.110.10">
    <property type="entry name" value="Electron Transport, Fmn-binding Protein, Chain A"/>
    <property type="match status" value="1"/>
</dbReference>
<dbReference type="InterPro" id="IPR037119">
    <property type="entry name" value="Haem_oxidase_HugZ-like_sf"/>
</dbReference>
<reference evidence="5" key="1">
    <citation type="submission" date="2016-10" db="EMBL/GenBank/DDBJ databases">
        <authorList>
            <person name="Varghese N."/>
            <person name="Submissions S."/>
        </authorList>
    </citation>
    <scope>NUCLEOTIDE SEQUENCE [LARGE SCALE GENOMIC DNA]</scope>
    <source>
        <strain evidence="5">BL47</strain>
    </source>
</reference>
<organism evidence="4 5">
    <name type="scientific">Methylobacterium phyllostachyos</name>
    <dbReference type="NCBI Taxonomy" id="582672"/>
    <lineage>
        <taxon>Bacteria</taxon>
        <taxon>Pseudomonadati</taxon>
        <taxon>Pseudomonadota</taxon>
        <taxon>Alphaproteobacteria</taxon>
        <taxon>Hyphomicrobiales</taxon>
        <taxon>Methylobacteriaceae</taxon>
        <taxon>Methylobacterium</taxon>
    </lineage>
</organism>
<dbReference type="Pfam" id="PF01243">
    <property type="entry name" value="PNPOx_N"/>
    <property type="match status" value="1"/>
</dbReference>
<evidence type="ECO:0000313" key="4">
    <source>
        <dbReference type="EMBL" id="SDM85375.1"/>
    </source>
</evidence>
<dbReference type="PANTHER" id="PTHR13343">
    <property type="entry name" value="CREG1 PROTEIN"/>
    <property type="match status" value="1"/>
</dbReference>
<sequence length="261" mass="27511">MGETGGNASEPRGPARPLPAEEAPFDAIGLARSLLRGIRSGALATLDSDGTPFASLVTIATDADGTPLMLLSRLSAHTRNLLTNPRCSLLFAQTGKGDPLAHPRLTVVGRATQTMEMRARERFLARHPKAKLYADFPDFGFFALDPEAGHLNGGFAKAATLTREQLLLDLTGAEAVVAGERGAVEHMNADHADALALYAAGSGAEAGLPWRLTGLDPEGMDLMANERTARVVYPERVSDMGALRKSLVAMAARARASDAQG</sequence>
<dbReference type="RefSeq" id="WP_091714601.1">
    <property type="nucleotide sequence ID" value="NZ_FNHS01000004.1"/>
</dbReference>
<dbReference type="EMBL" id="FNHS01000004">
    <property type="protein sequence ID" value="SDM85375.1"/>
    <property type="molecule type" value="Genomic_DNA"/>
</dbReference>
<gene>
    <name evidence="4" type="ORF">SAMN05216360_10439</name>
</gene>
<proteinExistence type="predicted"/>
<name>A0A1G9WMW0_9HYPH</name>
<protein>
    <recommendedName>
        <fullName evidence="6">DUF2470 domain-containing protein</fullName>
    </recommendedName>
</protein>
<dbReference type="InterPro" id="IPR012349">
    <property type="entry name" value="Split_barrel_FMN-bd"/>
</dbReference>
<feature type="domain" description="Pyridoxamine 5'-phosphate oxidase N-terminal" evidence="2">
    <location>
        <begin position="32"/>
        <end position="150"/>
    </location>
</feature>
<dbReference type="GO" id="GO:0005737">
    <property type="term" value="C:cytoplasm"/>
    <property type="evidence" value="ECO:0007669"/>
    <property type="project" value="UniProtKB-ARBA"/>
</dbReference>
<evidence type="ECO:0000256" key="1">
    <source>
        <dbReference type="SAM" id="MobiDB-lite"/>
    </source>
</evidence>
<evidence type="ECO:0000259" key="3">
    <source>
        <dbReference type="Pfam" id="PF10615"/>
    </source>
</evidence>
<dbReference type="STRING" id="582672.SAMN05216360_10439"/>